<dbReference type="OMA" id="GDSWQYL"/>
<dbReference type="Gene3D" id="3.40.50.720">
    <property type="entry name" value="NAD(P)-binding Rossmann-like Domain"/>
    <property type="match status" value="1"/>
</dbReference>
<evidence type="ECO:0000259" key="1">
    <source>
        <dbReference type="Pfam" id="PF13460"/>
    </source>
</evidence>
<dbReference type="ExpressionAtlas" id="A0A2K3DR14">
    <property type="expression patterns" value="differential"/>
</dbReference>
<dbReference type="InterPro" id="IPR016040">
    <property type="entry name" value="NAD(P)-bd_dom"/>
</dbReference>
<proteinExistence type="predicted"/>
<evidence type="ECO:0000313" key="2">
    <source>
        <dbReference type="EMBL" id="PNW82947.1"/>
    </source>
</evidence>
<dbReference type="AlphaFoldDB" id="A0A2K3DR14"/>
<dbReference type="RefSeq" id="XP_001691278.2">
    <property type="nucleotide sequence ID" value="XM_001691226.2"/>
</dbReference>
<dbReference type="Gramene" id="PNW82947">
    <property type="protein sequence ID" value="PNW82947"/>
    <property type="gene ID" value="CHLRE_06g300700v5"/>
</dbReference>
<dbReference type="PaxDb" id="3055-EDP05011"/>
<protein>
    <recommendedName>
        <fullName evidence="1">NAD(P)-binding domain-containing protein</fullName>
    </recommendedName>
</protein>
<dbReference type="KEGG" id="cre:CHLRE_06g300700v5"/>
<dbReference type="PANTHER" id="PTHR15020">
    <property type="entry name" value="FLAVIN REDUCTASE-RELATED"/>
    <property type="match status" value="1"/>
</dbReference>
<dbReference type="GeneID" id="5716975"/>
<dbReference type="EMBL" id="CM008967">
    <property type="protein sequence ID" value="PNW82947.1"/>
    <property type="molecule type" value="Genomic_DNA"/>
</dbReference>
<evidence type="ECO:0000313" key="3">
    <source>
        <dbReference type="Proteomes" id="UP000006906"/>
    </source>
</evidence>
<keyword evidence="3" id="KW-1185">Reference proteome</keyword>
<dbReference type="Pfam" id="PF13460">
    <property type="entry name" value="NAD_binding_10"/>
    <property type="match status" value="1"/>
</dbReference>
<reference evidence="2 3" key="1">
    <citation type="journal article" date="2007" name="Science">
        <title>The Chlamydomonas genome reveals the evolution of key animal and plant functions.</title>
        <authorList>
            <person name="Merchant S.S."/>
            <person name="Prochnik S.E."/>
            <person name="Vallon O."/>
            <person name="Harris E.H."/>
            <person name="Karpowicz S.J."/>
            <person name="Witman G.B."/>
            <person name="Terry A."/>
            <person name="Salamov A."/>
            <person name="Fritz-Laylin L.K."/>
            <person name="Marechal-Drouard L."/>
            <person name="Marshall W.F."/>
            <person name="Qu L.H."/>
            <person name="Nelson D.R."/>
            <person name="Sanderfoot A.A."/>
            <person name="Spalding M.H."/>
            <person name="Kapitonov V.V."/>
            <person name="Ren Q."/>
            <person name="Ferris P."/>
            <person name="Lindquist E."/>
            <person name="Shapiro H."/>
            <person name="Lucas S.M."/>
            <person name="Grimwood J."/>
            <person name="Schmutz J."/>
            <person name="Cardol P."/>
            <person name="Cerutti H."/>
            <person name="Chanfreau G."/>
            <person name="Chen C.L."/>
            <person name="Cognat V."/>
            <person name="Croft M.T."/>
            <person name="Dent R."/>
            <person name="Dutcher S."/>
            <person name="Fernandez E."/>
            <person name="Fukuzawa H."/>
            <person name="Gonzalez-Ballester D."/>
            <person name="Gonzalez-Halphen D."/>
            <person name="Hallmann A."/>
            <person name="Hanikenne M."/>
            <person name="Hippler M."/>
            <person name="Inwood W."/>
            <person name="Jabbari K."/>
            <person name="Kalanon M."/>
            <person name="Kuras R."/>
            <person name="Lefebvre P.A."/>
            <person name="Lemaire S.D."/>
            <person name="Lobanov A.V."/>
            <person name="Lohr M."/>
            <person name="Manuell A."/>
            <person name="Meier I."/>
            <person name="Mets L."/>
            <person name="Mittag M."/>
            <person name="Mittelmeier T."/>
            <person name="Moroney J.V."/>
            <person name="Moseley J."/>
            <person name="Napoli C."/>
            <person name="Nedelcu A.M."/>
            <person name="Niyogi K."/>
            <person name="Novoselov S.V."/>
            <person name="Paulsen I.T."/>
            <person name="Pazour G."/>
            <person name="Purton S."/>
            <person name="Ral J.P."/>
            <person name="Riano-Pachon D.M."/>
            <person name="Riekhof W."/>
            <person name="Rymarquis L."/>
            <person name="Schroda M."/>
            <person name="Stern D."/>
            <person name="Umen J."/>
            <person name="Willows R."/>
            <person name="Wilson N."/>
            <person name="Zimmer S.L."/>
            <person name="Allmer J."/>
            <person name="Balk J."/>
            <person name="Bisova K."/>
            <person name="Chen C.J."/>
            <person name="Elias M."/>
            <person name="Gendler K."/>
            <person name="Hauser C."/>
            <person name="Lamb M.R."/>
            <person name="Ledford H."/>
            <person name="Long J.C."/>
            <person name="Minagawa J."/>
            <person name="Page M.D."/>
            <person name="Pan J."/>
            <person name="Pootakham W."/>
            <person name="Roje S."/>
            <person name="Rose A."/>
            <person name="Stahlberg E."/>
            <person name="Terauchi A.M."/>
            <person name="Yang P."/>
            <person name="Ball S."/>
            <person name="Bowler C."/>
            <person name="Dieckmann C.L."/>
            <person name="Gladyshev V.N."/>
            <person name="Green P."/>
            <person name="Jorgensen R."/>
            <person name="Mayfield S."/>
            <person name="Mueller-Roeber B."/>
            <person name="Rajamani S."/>
            <person name="Sayre R.T."/>
            <person name="Brokstein P."/>
            <person name="Dubchak I."/>
            <person name="Goodstein D."/>
            <person name="Hornick L."/>
            <person name="Huang Y.W."/>
            <person name="Jhaveri J."/>
            <person name="Luo Y."/>
            <person name="Martinez D."/>
            <person name="Ngau W.C."/>
            <person name="Otillar B."/>
            <person name="Poliakov A."/>
            <person name="Porter A."/>
            <person name="Szajkowski L."/>
            <person name="Werner G."/>
            <person name="Zhou K."/>
            <person name="Grigoriev I.V."/>
            <person name="Rokhsar D.S."/>
            <person name="Grossman A.R."/>
        </authorList>
    </citation>
    <scope>NUCLEOTIDE SEQUENCE [LARGE SCALE GENOMIC DNA]</scope>
    <source>
        <strain evidence="3">CC-503</strain>
    </source>
</reference>
<sequence>MLMNKSLSARASARVQPFRNSKAPVLRRPRSAVAEMQATSTSYELDPDNASILVCGGGGVALSVTRKLKDMGSWVWMMQRTDVRKAEIEKMMAFVPRGDALNKDDVQKVMDGIEEVDAVVCTLGGSVADPRVDSEGNINIIEAAIKKGVKKFILVTSVGCGDSKEAPGEKVYNVLKPVLVEKDKAEERLKAAGASGAFQYVIIRPGGLVSEPGTGKAILTEDASASGMIAREDVATLVCKALFSKKADGKVLTAVDLTRTPGAPERAVFQL</sequence>
<dbReference type="STRING" id="3055.A0A2K3DR14"/>
<dbReference type="PANTHER" id="PTHR15020:SF45">
    <property type="entry name" value="NAD(P)-BINDING DOMAIN-CONTAINING PROTEIN"/>
    <property type="match status" value="1"/>
</dbReference>
<dbReference type="InParanoid" id="A0A2K3DR14"/>
<dbReference type="Proteomes" id="UP000006906">
    <property type="component" value="Chromosome 6"/>
</dbReference>
<organism evidence="2 3">
    <name type="scientific">Chlamydomonas reinhardtii</name>
    <name type="common">Chlamydomonas smithii</name>
    <dbReference type="NCBI Taxonomy" id="3055"/>
    <lineage>
        <taxon>Eukaryota</taxon>
        <taxon>Viridiplantae</taxon>
        <taxon>Chlorophyta</taxon>
        <taxon>core chlorophytes</taxon>
        <taxon>Chlorophyceae</taxon>
        <taxon>CS clade</taxon>
        <taxon>Chlamydomonadales</taxon>
        <taxon>Chlamydomonadaceae</taxon>
        <taxon>Chlamydomonas</taxon>
    </lineage>
</organism>
<gene>
    <name evidence="2" type="ORF">CHLRE_06g300700v5</name>
</gene>
<dbReference type="SUPFAM" id="SSF51735">
    <property type="entry name" value="NAD(P)-binding Rossmann-fold domains"/>
    <property type="match status" value="1"/>
</dbReference>
<feature type="domain" description="NAD(P)-binding" evidence="1">
    <location>
        <begin position="57"/>
        <end position="243"/>
    </location>
</feature>
<dbReference type="InterPro" id="IPR036291">
    <property type="entry name" value="NAD(P)-bd_dom_sf"/>
</dbReference>
<dbReference type="OrthoDB" id="419598at2759"/>
<name>A0A2K3DR14_CHLRE</name>
<accession>A0A2K3DR14</accession>